<comment type="caution">
    <text evidence="2">The sequence shown here is derived from an EMBL/GenBank/DDBJ whole genome shotgun (WGS) entry which is preliminary data.</text>
</comment>
<dbReference type="AlphaFoldDB" id="A0AAD9S7T1"/>
<keyword evidence="3" id="KW-1185">Reference proteome</keyword>
<evidence type="ECO:0000313" key="3">
    <source>
        <dbReference type="Proteomes" id="UP001265746"/>
    </source>
</evidence>
<proteinExistence type="predicted"/>
<accession>A0AAD9S7T1</accession>
<sequence>MGYYGELYLTRPGEREEHIGLVEAWRISKPCARFPNITNTWVTEWLNESQNFRHGFSNEMANELQKVFEADGTPSSGINNYGANAHIPGDLGNRGTELVFISMIWVSYNFRMWPTVLPPNEGESDLVWRMRIKQKLMDVYVKYGYKPYIGRIMGRVIDPRECDAGDQLLATPDPPPLAPGGQTPPSSLAREEPSSAPGTPSAQAQTDPGGDGDLGALEETEDYIPLSS</sequence>
<gene>
    <name evidence="2" type="ORF">N8I77_010367</name>
</gene>
<reference evidence="2" key="1">
    <citation type="submission" date="2023-06" db="EMBL/GenBank/DDBJ databases">
        <authorList>
            <person name="Noh H."/>
        </authorList>
    </citation>
    <scope>NUCLEOTIDE SEQUENCE</scope>
    <source>
        <strain evidence="2">DUCC20226</strain>
    </source>
</reference>
<dbReference type="EMBL" id="JAUJFL010000006">
    <property type="protein sequence ID" value="KAK2600862.1"/>
    <property type="molecule type" value="Genomic_DNA"/>
</dbReference>
<organism evidence="2 3">
    <name type="scientific">Phomopsis amygdali</name>
    <name type="common">Fusicoccum amygdali</name>
    <dbReference type="NCBI Taxonomy" id="1214568"/>
    <lineage>
        <taxon>Eukaryota</taxon>
        <taxon>Fungi</taxon>
        <taxon>Dikarya</taxon>
        <taxon>Ascomycota</taxon>
        <taxon>Pezizomycotina</taxon>
        <taxon>Sordariomycetes</taxon>
        <taxon>Sordariomycetidae</taxon>
        <taxon>Diaporthales</taxon>
        <taxon>Diaporthaceae</taxon>
        <taxon>Diaporthe</taxon>
    </lineage>
</organism>
<feature type="region of interest" description="Disordered" evidence="1">
    <location>
        <begin position="165"/>
        <end position="228"/>
    </location>
</feature>
<evidence type="ECO:0000313" key="2">
    <source>
        <dbReference type="EMBL" id="KAK2600862.1"/>
    </source>
</evidence>
<dbReference type="Proteomes" id="UP001265746">
    <property type="component" value="Unassembled WGS sequence"/>
</dbReference>
<feature type="compositionally biased region" description="Polar residues" evidence="1">
    <location>
        <begin position="196"/>
        <end position="206"/>
    </location>
</feature>
<protein>
    <submittedName>
        <fullName evidence="2">Uncharacterized protein</fullName>
    </submittedName>
</protein>
<evidence type="ECO:0000256" key="1">
    <source>
        <dbReference type="SAM" id="MobiDB-lite"/>
    </source>
</evidence>
<name>A0AAD9S7T1_PHOAM</name>